<keyword evidence="3" id="KW-0347">Helicase</keyword>
<evidence type="ECO:0000256" key="1">
    <source>
        <dbReference type="ARBA" id="ARBA00022741"/>
    </source>
</evidence>
<feature type="domain" description="DNA2/NAM7 helicase-like C-terminal" evidence="8">
    <location>
        <begin position="1055"/>
        <end position="1193"/>
    </location>
</feature>
<organism evidence="9 10">
    <name type="scientific">Plasmodium falciparum UGT5.1</name>
    <dbReference type="NCBI Taxonomy" id="1237627"/>
    <lineage>
        <taxon>Eukaryota</taxon>
        <taxon>Sar</taxon>
        <taxon>Alveolata</taxon>
        <taxon>Apicomplexa</taxon>
        <taxon>Aconoidasida</taxon>
        <taxon>Haemosporida</taxon>
        <taxon>Plasmodiidae</taxon>
        <taxon>Plasmodium</taxon>
        <taxon>Plasmodium (Laverania)</taxon>
    </lineage>
</organism>
<dbReference type="OrthoDB" id="392140at2759"/>
<dbReference type="SUPFAM" id="SSF52540">
    <property type="entry name" value="P-loop containing nucleoside triphosphate hydrolases"/>
    <property type="match status" value="2"/>
</dbReference>
<evidence type="ECO:0000313" key="10">
    <source>
        <dbReference type="Proteomes" id="UP000030697"/>
    </source>
</evidence>
<dbReference type="Gene3D" id="3.40.50.300">
    <property type="entry name" value="P-loop containing nucleotide triphosphate hydrolases"/>
    <property type="match status" value="2"/>
</dbReference>
<dbReference type="InterPro" id="IPR047187">
    <property type="entry name" value="SF1_C_Upf1"/>
</dbReference>
<feature type="coiled-coil region" evidence="5">
    <location>
        <begin position="579"/>
        <end position="609"/>
    </location>
</feature>
<dbReference type="EMBL" id="KE124692">
    <property type="protein sequence ID" value="EWC74634.1"/>
    <property type="molecule type" value="Genomic_DNA"/>
</dbReference>
<evidence type="ECO:0000256" key="2">
    <source>
        <dbReference type="ARBA" id="ARBA00022801"/>
    </source>
</evidence>
<sequence>MTNLLKHLIIKKRLNVNYWGVINKCSYSSKGTEYEIFENEKGLEKFHEFKVNKIIYQKDYKNYIKLYKLCNPEYSKLTIEKGNLFNFSIEWIFKSNNIVVRVQNGECKKIKTFTYTLSLLQEKLNAYNILSKERNKEKEKKKKEKKKNNNNNNNNNIAIKSYDINNLKDIYNDEKKLLTRTVEENGNKYKSKINYVKLIKIWDTYLFFKEKKQLEEKKVYFEILKKSFLKAEFFEKNKKKDFEFFENILTSLLLKPSIFINVLNSLHFIFFVSPVSLQVKQKNDTSKENVNHLINFQVRKYILNYLFNIYYEKYIGLKNLYKTFDLHKSYKLKFCRKENDTFKFVSLDNIDVEKRGILLIKYYKNNKETYKKKSHDEDKLNTYNNDMHNNDMNNNNTHVDDIHNNNTHVGNIHNNNTHVGNIHNNNTHVDDIHNNNNTHVDDKEASSYLIGVVKNIRKIQSFCVLYMDIKKYKYNEEHPNMSSTLYEDIDINDEYYECFLNNINHINQSSHSNINTIIKQRELKNEDDKNNTLLFEAVPLTIQLTTISKRIKLSMINIFDRKDFLNNNITRVLLNGDNYMETEKRDEKVEQNKENKENKENHINKENQIDRVKQIDRENQINKEKLKFNNLNNIFFKNSINYNYLIEEAINKFLENREREIQQLNIVDKDMIKKDQIIYKLYKSLKNDISQFNKMCNMYKKFDIYQKSVLYDIVINEKRVPIHLVHGAPGSGKSELISFTIYMLTLEKKNNVFVGTNKHISVENIRNKLINLNLCLNRDHINMSEQQKSYIYIDTIYQAFKIKDKKIKHLFIDEASSLSEYNSLICLNLNCDFIYAFGDEKQLTFHSLINEKKRLDINYLSIFEKLKRYEHIKNHFLLIQYRLIFPMYLFISFYFYNQKLIASKNIMDNYFKENRKIYDIFTAYERVPILFIDTYHENFNKQTFEQKVNYSYINHFEAQIILKLAEILMCTTNQKNVAVLTPYTSQKIYIQNMLENNYRDNTITLNQNMKQENNHFEYIKYQNVMNNSCNPFQRNHLFSIRQNGHSIETYNNNNNNNNNNNKNNINMNEYPIMSNKNNKIQETGYIFEHNNINTSIYDNNNNNTVKRTNNLLFNISNIKTQSTHNLESEEENNHSIYKNVHTIDSYQGCENNIIIISTVRSNDKNLLGFLNDEKRMNVLLTRMKKKIIIIGNSNTLKTNFFWKEFISLT</sequence>
<evidence type="ECO:0000259" key="8">
    <source>
        <dbReference type="Pfam" id="PF13087"/>
    </source>
</evidence>
<evidence type="ECO:0000256" key="3">
    <source>
        <dbReference type="ARBA" id="ARBA00022806"/>
    </source>
</evidence>
<accession>W7JIK3</accession>
<name>W7JIK3_PLAFA</name>
<dbReference type="PANTHER" id="PTHR43788:SF8">
    <property type="entry name" value="DNA-BINDING PROTEIN SMUBP-2"/>
    <property type="match status" value="1"/>
</dbReference>
<protein>
    <recommendedName>
        <fullName evidence="11">DNA2/NAM7 helicase-like C-terminal domain-containing protein</fullName>
    </recommendedName>
</protein>
<reference evidence="9 10" key="1">
    <citation type="submission" date="2013-02" db="EMBL/GenBank/DDBJ databases">
        <title>The Genome Sequence of Plasmodium falciparum UGT5.1.</title>
        <authorList>
            <consortium name="The Broad Institute Genome Sequencing Platform"/>
            <consortium name="The Broad Institute Genome Sequencing Center for Infectious Disease"/>
            <person name="Neafsey D."/>
            <person name="Cheeseman I."/>
            <person name="Volkman S."/>
            <person name="Adams J."/>
            <person name="Walker B."/>
            <person name="Young S.K."/>
            <person name="Zeng Q."/>
            <person name="Gargeya S."/>
            <person name="Fitzgerald M."/>
            <person name="Haas B."/>
            <person name="Abouelleil A."/>
            <person name="Alvarado L."/>
            <person name="Arachchi H.M."/>
            <person name="Berlin A.M."/>
            <person name="Chapman S.B."/>
            <person name="Dewar J."/>
            <person name="Goldberg J."/>
            <person name="Griggs A."/>
            <person name="Gujja S."/>
            <person name="Hansen M."/>
            <person name="Howarth C."/>
            <person name="Imamovic A."/>
            <person name="Larimer J."/>
            <person name="McCowan C."/>
            <person name="Murphy C."/>
            <person name="Neiman D."/>
            <person name="Pearson M."/>
            <person name="Priest M."/>
            <person name="Roberts A."/>
            <person name="Saif S."/>
            <person name="Shea T."/>
            <person name="Sisk P."/>
            <person name="Sykes S."/>
            <person name="Wortman J."/>
            <person name="Nusbaum C."/>
            <person name="Birren B."/>
        </authorList>
    </citation>
    <scope>NUCLEOTIDE SEQUENCE [LARGE SCALE GENOMIC DNA]</scope>
    <source>
        <strain evidence="9 10">UGT5.1</strain>
    </source>
</reference>
<keyword evidence="1" id="KW-0547">Nucleotide-binding</keyword>
<feature type="region of interest" description="Disordered" evidence="6">
    <location>
        <begin position="135"/>
        <end position="156"/>
    </location>
</feature>
<dbReference type="GO" id="GO:0043139">
    <property type="term" value="F:5'-3' DNA helicase activity"/>
    <property type="evidence" value="ECO:0007669"/>
    <property type="project" value="TreeGrafter"/>
</dbReference>
<evidence type="ECO:0008006" key="11">
    <source>
        <dbReference type="Google" id="ProtNLM"/>
    </source>
</evidence>
<evidence type="ECO:0000256" key="6">
    <source>
        <dbReference type="SAM" id="MobiDB-lite"/>
    </source>
</evidence>
<evidence type="ECO:0000256" key="5">
    <source>
        <dbReference type="SAM" id="Coils"/>
    </source>
</evidence>
<dbReference type="Pfam" id="PF13087">
    <property type="entry name" value="AAA_12"/>
    <property type="match status" value="2"/>
</dbReference>
<dbReference type="Pfam" id="PF01443">
    <property type="entry name" value="Viral_helicase1"/>
    <property type="match status" value="1"/>
</dbReference>
<gene>
    <name evidence="9" type="ORF">C923_04688</name>
</gene>
<dbReference type="Proteomes" id="UP000030697">
    <property type="component" value="Unassembled WGS sequence"/>
</dbReference>
<dbReference type="PANTHER" id="PTHR43788">
    <property type="entry name" value="DNA2/NAM7 HELICASE FAMILY MEMBER"/>
    <property type="match status" value="1"/>
</dbReference>
<dbReference type="InterPro" id="IPR041679">
    <property type="entry name" value="DNA2/NAM7-like_C"/>
</dbReference>
<dbReference type="InterPro" id="IPR027417">
    <property type="entry name" value="P-loop_NTPase"/>
</dbReference>
<dbReference type="CDD" id="cd18808">
    <property type="entry name" value="SF1_C_Upf1"/>
    <property type="match status" value="1"/>
</dbReference>
<dbReference type="FunFam" id="3.40.50.300:FF:002101">
    <property type="entry name" value="DNA replication helicase DNA2"/>
    <property type="match status" value="1"/>
</dbReference>
<dbReference type="AlphaFoldDB" id="W7JIK3"/>
<feature type="domain" description="(+)RNA virus helicase C-terminal" evidence="7">
    <location>
        <begin position="724"/>
        <end position="850"/>
    </location>
</feature>
<dbReference type="InterPro" id="IPR050534">
    <property type="entry name" value="Coronavir_polyprotein_1ab"/>
</dbReference>
<evidence type="ECO:0000256" key="4">
    <source>
        <dbReference type="ARBA" id="ARBA00022840"/>
    </source>
</evidence>
<feature type="compositionally biased region" description="Basic residues" evidence="6">
    <location>
        <begin position="139"/>
        <end position="148"/>
    </location>
</feature>
<proteinExistence type="predicted"/>
<keyword evidence="5" id="KW-0175">Coiled coil</keyword>
<evidence type="ECO:0000313" key="9">
    <source>
        <dbReference type="EMBL" id="EWC74634.1"/>
    </source>
</evidence>
<keyword evidence="2" id="KW-0378">Hydrolase</keyword>
<feature type="domain" description="DNA2/NAM7 helicase-like C-terminal" evidence="8">
    <location>
        <begin position="861"/>
        <end position="1001"/>
    </location>
</feature>
<dbReference type="InterPro" id="IPR027351">
    <property type="entry name" value="(+)RNA_virus_helicase_core_dom"/>
</dbReference>
<dbReference type="GO" id="GO:0016787">
    <property type="term" value="F:hydrolase activity"/>
    <property type="evidence" value="ECO:0007669"/>
    <property type="project" value="UniProtKB-KW"/>
</dbReference>
<evidence type="ECO:0000259" key="7">
    <source>
        <dbReference type="Pfam" id="PF01443"/>
    </source>
</evidence>
<dbReference type="GO" id="GO:0005524">
    <property type="term" value="F:ATP binding"/>
    <property type="evidence" value="ECO:0007669"/>
    <property type="project" value="UniProtKB-KW"/>
</dbReference>
<keyword evidence="4" id="KW-0067">ATP-binding</keyword>